<comment type="caution">
    <text evidence="2">The sequence shown here is derived from an EMBL/GenBank/DDBJ whole genome shotgun (WGS) entry which is preliminary data.</text>
</comment>
<gene>
    <name evidence="2" type="ORF">GCM10007423_63820</name>
</gene>
<dbReference type="Gene3D" id="3.40.50.300">
    <property type="entry name" value="P-loop containing nucleotide triphosphate hydrolases"/>
    <property type="match status" value="1"/>
</dbReference>
<dbReference type="PANTHER" id="PTHR13696:SF96">
    <property type="entry name" value="COBQ_COBB_MIND_PARA NUCLEOTIDE BINDING DOMAIN-CONTAINING PROTEIN"/>
    <property type="match status" value="1"/>
</dbReference>
<dbReference type="PANTHER" id="PTHR13696">
    <property type="entry name" value="P-LOOP CONTAINING NUCLEOSIDE TRIPHOSPHATE HYDROLASE"/>
    <property type="match status" value="1"/>
</dbReference>
<keyword evidence="3" id="KW-1185">Reference proteome</keyword>
<accession>A0ABQ1ZCB5</accession>
<dbReference type="EMBL" id="BMIA01000009">
    <property type="protein sequence ID" value="GGH55840.1"/>
    <property type="molecule type" value="Genomic_DNA"/>
</dbReference>
<evidence type="ECO:0000313" key="2">
    <source>
        <dbReference type="EMBL" id="GGH55840.1"/>
    </source>
</evidence>
<organism evidence="2 3">
    <name type="scientific">Dyadobacter endophyticus</name>
    <dbReference type="NCBI Taxonomy" id="1749036"/>
    <lineage>
        <taxon>Bacteria</taxon>
        <taxon>Pseudomonadati</taxon>
        <taxon>Bacteroidota</taxon>
        <taxon>Cytophagia</taxon>
        <taxon>Cytophagales</taxon>
        <taxon>Spirosomataceae</taxon>
        <taxon>Dyadobacter</taxon>
    </lineage>
</organism>
<dbReference type="Proteomes" id="UP000600214">
    <property type="component" value="Unassembled WGS sequence"/>
</dbReference>
<sequence>MIIISVAHQKGGVGKTTLALNLAYCLSKDLKVAITDTDLQGSISDISPFLKDIDLIPLSKIQNGTRLSYDIVIIDTPPYLTDKLQEIFLMSDFVLIPTKAGYLDALAVRGTIALFDQAKKKKPSLKAGVVLNMLTRTNLNDEVKEILDQYTLPILKTTINQRVSYARSPMTAGVFNSDDDKAKTEMVDLSMEIFSLLP</sequence>
<dbReference type="PIRSF" id="PIRSF009320">
    <property type="entry name" value="Nuc_binding_HP_1000"/>
    <property type="match status" value="1"/>
</dbReference>
<dbReference type="InterPro" id="IPR050678">
    <property type="entry name" value="DNA_Partitioning_ATPase"/>
</dbReference>
<dbReference type="InterPro" id="IPR027417">
    <property type="entry name" value="P-loop_NTPase"/>
</dbReference>
<dbReference type="SUPFAM" id="SSF52540">
    <property type="entry name" value="P-loop containing nucleoside triphosphate hydrolases"/>
    <property type="match status" value="1"/>
</dbReference>
<dbReference type="InterPro" id="IPR002586">
    <property type="entry name" value="CobQ/CobB/MinD/ParA_Nub-bd_dom"/>
</dbReference>
<proteinExistence type="predicted"/>
<evidence type="ECO:0000313" key="3">
    <source>
        <dbReference type="Proteomes" id="UP000600214"/>
    </source>
</evidence>
<dbReference type="Pfam" id="PF01656">
    <property type="entry name" value="CbiA"/>
    <property type="match status" value="1"/>
</dbReference>
<feature type="domain" description="CobQ/CobB/MinD/ParA nucleotide binding" evidence="1">
    <location>
        <begin position="4"/>
        <end position="170"/>
    </location>
</feature>
<reference evidence="3" key="1">
    <citation type="journal article" date="2019" name="Int. J. Syst. Evol. Microbiol.">
        <title>The Global Catalogue of Microorganisms (GCM) 10K type strain sequencing project: providing services to taxonomists for standard genome sequencing and annotation.</title>
        <authorList>
            <consortium name="The Broad Institute Genomics Platform"/>
            <consortium name="The Broad Institute Genome Sequencing Center for Infectious Disease"/>
            <person name="Wu L."/>
            <person name="Ma J."/>
        </authorList>
    </citation>
    <scope>NUCLEOTIDE SEQUENCE [LARGE SCALE GENOMIC DNA]</scope>
    <source>
        <strain evidence="3">CGMCC 1.15288</strain>
    </source>
</reference>
<dbReference type="CDD" id="cd02042">
    <property type="entry name" value="ParAB_family"/>
    <property type="match status" value="1"/>
</dbReference>
<name>A0ABQ1ZCB5_9BACT</name>
<protein>
    <submittedName>
        <fullName evidence="2">Cobyrinic acid a,c-diamide synthase</fullName>
    </submittedName>
</protein>
<dbReference type="RefSeq" id="WP_188939380.1">
    <property type="nucleotide sequence ID" value="NZ_BMIA01000009.1"/>
</dbReference>
<evidence type="ECO:0000259" key="1">
    <source>
        <dbReference type="Pfam" id="PF01656"/>
    </source>
</evidence>